<name>A0A5N5RIF3_9BIFI</name>
<evidence type="ECO:0000256" key="1">
    <source>
        <dbReference type="SAM" id="MobiDB-lite"/>
    </source>
</evidence>
<comment type="caution">
    <text evidence="2">The sequence shown here is derived from an EMBL/GenBank/DDBJ whole genome shotgun (WGS) entry which is preliminary data.</text>
</comment>
<proteinExistence type="predicted"/>
<evidence type="ECO:0000313" key="3">
    <source>
        <dbReference type="Proteomes" id="UP000326336"/>
    </source>
</evidence>
<evidence type="ECO:0000313" key="2">
    <source>
        <dbReference type="EMBL" id="KAB5607082.1"/>
    </source>
</evidence>
<sequence length="117" mass="13212">MEKTGISSSRGCSNRHTTRCDRSQPVARPQKQHTQHDVIGHTPSRAKPHSHAMEKTGISSSRDCDDSYDNNYDNVITEPTEPSARKSRNKPRARENLAPHHPSAQENLETNPQFEKN</sequence>
<organism evidence="2 3">
    <name type="scientific">Bifidobacterium jacchi</name>
    <dbReference type="NCBI Taxonomy" id="2490545"/>
    <lineage>
        <taxon>Bacteria</taxon>
        <taxon>Bacillati</taxon>
        <taxon>Actinomycetota</taxon>
        <taxon>Actinomycetes</taxon>
        <taxon>Bifidobacteriales</taxon>
        <taxon>Bifidobacteriaceae</taxon>
        <taxon>Bifidobacterium</taxon>
    </lineage>
</organism>
<accession>A0A5N5RIF3</accession>
<protein>
    <submittedName>
        <fullName evidence="2">Uncharacterized protein</fullName>
    </submittedName>
</protein>
<keyword evidence="3" id="KW-1185">Reference proteome</keyword>
<feature type="compositionally biased region" description="Polar residues" evidence="1">
    <location>
        <begin position="104"/>
        <end position="117"/>
    </location>
</feature>
<dbReference type="EMBL" id="RQSP01000016">
    <property type="protein sequence ID" value="KAB5607082.1"/>
    <property type="molecule type" value="Genomic_DNA"/>
</dbReference>
<feature type="region of interest" description="Disordered" evidence="1">
    <location>
        <begin position="1"/>
        <end position="117"/>
    </location>
</feature>
<gene>
    <name evidence="2" type="ORF">EHS19_05760</name>
</gene>
<feature type="compositionally biased region" description="Polar residues" evidence="1">
    <location>
        <begin position="1"/>
        <end position="15"/>
    </location>
</feature>
<reference evidence="2 3" key="1">
    <citation type="journal article" date="2019" name="Int. J. Syst. Evol. Microbiol.">
        <title>Bifidobacterium jacchi sp. nov., isolated from the faeces of a baby common marmoset (Callithrix jacchus).</title>
        <authorList>
            <person name="Modesto M."/>
            <person name="Watanabe K."/>
            <person name="Arita M."/>
            <person name="Satti M."/>
            <person name="Oki K."/>
            <person name="Sciavilla P."/>
            <person name="Patavino C."/>
            <person name="Camma C."/>
            <person name="Michelini S."/>
            <person name="Sgorbati B."/>
            <person name="Mattarelli P."/>
        </authorList>
    </citation>
    <scope>NUCLEOTIDE SEQUENCE [LARGE SCALE GENOMIC DNA]</scope>
    <source>
        <strain evidence="2 3">MRM 9.3</strain>
    </source>
</reference>
<dbReference type="AlphaFoldDB" id="A0A5N5RIF3"/>
<dbReference type="Proteomes" id="UP000326336">
    <property type="component" value="Unassembled WGS sequence"/>
</dbReference>